<comment type="subunit">
    <text evidence="1">Self-associates. Interacts with SigE. Interacts with SpoIIR.</text>
</comment>
<feature type="transmembrane region" description="Helical" evidence="3">
    <location>
        <begin position="89"/>
        <end position="107"/>
    </location>
</feature>
<dbReference type="NCBIfam" id="TIGR02854">
    <property type="entry name" value="spore_II_GA"/>
    <property type="match status" value="1"/>
</dbReference>
<comment type="caution">
    <text evidence="4">The sequence shown here is derived from an EMBL/GenBank/DDBJ whole genome shotgun (WGS) entry which is preliminary data.</text>
</comment>
<feature type="active site" evidence="2">
    <location>
        <position position="181"/>
    </location>
</feature>
<keyword evidence="1" id="KW-0749">Sporulation</keyword>
<keyword evidence="1" id="KW-0378">Hydrolase</keyword>
<evidence type="ECO:0000256" key="1">
    <source>
        <dbReference type="PIRNR" id="PIRNR018571"/>
    </source>
</evidence>
<dbReference type="PIRSF" id="PIRSF018571">
    <property type="entry name" value="SpoIIGA"/>
    <property type="match status" value="1"/>
</dbReference>
<dbReference type="EMBL" id="SNYJ01000002">
    <property type="protein sequence ID" value="TDQ42335.1"/>
    <property type="molecule type" value="Genomic_DNA"/>
</dbReference>
<feature type="transmembrane region" description="Helical" evidence="3">
    <location>
        <begin position="60"/>
        <end position="77"/>
    </location>
</feature>
<proteinExistence type="inferred from homology"/>
<comment type="function">
    <text evidence="1">Probable aspartic protease that is responsible for the proteolytic cleavage of the RNA polymerase sigma E factor (SigE/spoIIGB) to yield the active peptide in the mother cell during sporulation. Responds to a signal from the forespore that is triggered by the extracellular signal protein SpoIIR.</text>
</comment>
<dbReference type="AlphaFoldDB" id="A0A4R6UC55"/>
<sequence>MYADVIWLLNLLFDTWLLWLTAIVLKRSVSIKRLLLGGFVGSVIVIGVLSPYSVWFSHPLTKLVISVLMVLTTFGFHKFKAVGQALLTLYFLTFAIGGGMIAILNLLDSSYSVEGNVLTTTAGGFGHPVSWAFVLGSFPVLLYFSKRRLTQFETKAQTYEGVFDFRLTLHDSEIRGKGFVDTGNHLREPVSGHPVIFLNAALFNAMDPWMEKMIAAPMEAVASPLGNERAFCLIPFRTMGNTSSMVAGFYPEELMLSKGASVWTTTKVLVAFTSTNISPSGEYDALLHPSLVSSHPITYGEAGG</sequence>
<dbReference type="GO" id="GO:0030436">
    <property type="term" value="P:asexual sporulation"/>
    <property type="evidence" value="ECO:0007669"/>
    <property type="project" value="InterPro"/>
</dbReference>
<dbReference type="GO" id="GO:0004190">
    <property type="term" value="F:aspartic-type endopeptidase activity"/>
    <property type="evidence" value="ECO:0007669"/>
    <property type="project" value="UniProtKB-KW"/>
</dbReference>
<keyword evidence="1" id="KW-0645">Protease</keyword>
<protein>
    <recommendedName>
        <fullName evidence="1">Sporulation sigma-E factor-processing peptidase</fullName>
        <ecNumber evidence="1">3.4.23.-</ecNumber>
    </recommendedName>
    <alternativeName>
        <fullName evidence="1">Membrane-associated aspartic protease</fullName>
    </alternativeName>
    <alternativeName>
        <fullName evidence="1">Stage II sporulation protein GA</fullName>
    </alternativeName>
</protein>
<accession>A0A4R6UC55</accession>
<evidence type="ECO:0000313" key="4">
    <source>
        <dbReference type="EMBL" id="TDQ42335.1"/>
    </source>
</evidence>
<dbReference type="RefSeq" id="WP_166639151.1">
    <property type="nucleotide sequence ID" value="NZ_SNYJ01000002.1"/>
</dbReference>
<feature type="transmembrane region" description="Helical" evidence="3">
    <location>
        <begin position="34"/>
        <end position="54"/>
    </location>
</feature>
<keyword evidence="1" id="KW-0064">Aspartyl protease</keyword>
<dbReference type="EC" id="3.4.23.-" evidence="1"/>
<dbReference type="Proteomes" id="UP000295632">
    <property type="component" value="Unassembled WGS sequence"/>
</dbReference>
<keyword evidence="1 3" id="KW-0472">Membrane</keyword>
<evidence type="ECO:0000256" key="2">
    <source>
        <dbReference type="PIRSR" id="PIRSR018571-1"/>
    </source>
</evidence>
<evidence type="ECO:0000256" key="3">
    <source>
        <dbReference type="SAM" id="Phobius"/>
    </source>
</evidence>
<keyword evidence="3" id="KW-1133">Transmembrane helix</keyword>
<dbReference type="InterPro" id="IPR005081">
    <property type="entry name" value="SpoIIGA"/>
</dbReference>
<dbReference type="GO" id="GO:0030435">
    <property type="term" value="P:sporulation resulting in formation of a cellular spore"/>
    <property type="evidence" value="ECO:0007669"/>
    <property type="project" value="UniProtKB-KW"/>
</dbReference>
<name>A0A4R6UC55_9BACI</name>
<keyword evidence="1" id="KW-1003">Cell membrane</keyword>
<reference evidence="4 5" key="1">
    <citation type="submission" date="2019-03" db="EMBL/GenBank/DDBJ databases">
        <title>Genomic Encyclopedia of Type Strains, Phase IV (KMG-IV): sequencing the most valuable type-strain genomes for metagenomic binning, comparative biology and taxonomic classification.</title>
        <authorList>
            <person name="Goeker M."/>
        </authorList>
    </citation>
    <scope>NUCLEOTIDE SEQUENCE [LARGE SCALE GENOMIC DNA]</scope>
    <source>
        <strain evidence="4 5">DSM 28697</strain>
    </source>
</reference>
<comment type="subcellular location">
    <subcellularLocation>
        <location evidence="1">Cell membrane</location>
    </subcellularLocation>
</comment>
<comment type="similarity">
    <text evidence="1">Belongs to the peptidase U4 family.</text>
</comment>
<feature type="transmembrane region" description="Helical" evidence="3">
    <location>
        <begin position="127"/>
        <end position="145"/>
    </location>
</feature>
<gene>
    <name evidence="4" type="ORF">EV213_102367</name>
</gene>
<dbReference type="Pfam" id="PF03419">
    <property type="entry name" value="Peptidase_U4"/>
    <property type="match status" value="1"/>
</dbReference>
<dbReference type="GO" id="GO:0006508">
    <property type="term" value="P:proteolysis"/>
    <property type="evidence" value="ECO:0007669"/>
    <property type="project" value="UniProtKB-KW"/>
</dbReference>
<keyword evidence="3" id="KW-0812">Transmembrane</keyword>
<feature type="transmembrane region" description="Helical" evidence="3">
    <location>
        <begin position="6"/>
        <end position="25"/>
    </location>
</feature>
<evidence type="ECO:0000313" key="5">
    <source>
        <dbReference type="Proteomes" id="UP000295632"/>
    </source>
</evidence>
<dbReference type="GO" id="GO:0005886">
    <property type="term" value="C:plasma membrane"/>
    <property type="evidence" value="ECO:0007669"/>
    <property type="project" value="UniProtKB-SubCell"/>
</dbReference>
<keyword evidence="5" id="KW-1185">Reference proteome</keyword>
<organism evidence="4 5">
    <name type="scientific">Aureibacillus halotolerans</name>
    <dbReference type="NCBI Taxonomy" id="1508390"/>
    <lineage>
        <taxon>Bacteria</taxon>
        <taxon>Bacillati</taxon>
        <taxon>Bacillota</taxon>
        <taxon>Bacilli</taxon>
        <taxon>Bacillales</taxon>
        <taxon>Bacillaceae</taxon>
        <taxon>Aureibacillus</taxon>
    </lineage>
</organism>